<dbReference type="InterPro" id="IPR033375">
    <property type="entry name" value="Cggbp1"/>
</dbReference>
<dbReference type="GO" id="GO:0006357">
    <property type="term" value="P:regulation of transcription by RNA polymerase II"/>
    <property type="evidence" value="ECO:0007669"/>
    <property type="project" value="InterPro"/>
</dbReference>
<sequence>MSQQRSHIANISAKERIKDFPGHVFEDGRKLICKTCNIVLNHHRKLTISNHLTKSQKHLKEKLHCRENHKKMQRTLSACFNTTTIFLNTRVKNVGASPGGYQLQDAYLTDSAFRLNPMFNAEDCAVLYQSNVQAIIDLLATYKSQRPCTLFALEKVGKLLFFP</sequence>
<evidence type="ECO:0000313" key="2">
    <source>
        <dbReference type="Proteomes" id="UP000694403"/>
    </source>
</evidence>
<dbReference type="PANTHER" id="PTHR32344">
    <property type="entry name" value="U1-TYPE DOMAIN-CONTAINING PROTEIN"/>
    <property type="match status" value="1"/>
</dbReference>
<dbReference type="GO" id="GO:0003690">
    <property type="term" value="F:double-stranded DNA binding"/>
    <property type="evidence" value="ECO:0007669"/>
    <property type="project" value="InterPro"/>
</dbReference>
<reference evidence="1" key="1">
    <citation type="submission" date="2025-08" db="UniProtKB">
        <authorList>
            <consortium name="Ensembl"/>
        </authorList>
    </citation>
    <scope>IDENTIFICATION</scope>
</reference>
<reference evidence="1" key="2">
    <citation type="submission" date="2025-09" db="UniProtKB">
        <authorList>
            <consortium name="Ensembl"/>
        </authorList>
    </citation>
    <scope>IDENTIFICATION</scope>
</reference>
<evidence type="ECO:0000313" key="1">
    <source>
        <dbReference type="Ensembl" id="ENSCSRP00000013626.1"/>
    </source>
</evidence>
<proteinExistence type="predicted"/>
<dbReference type="GO" id="GO:0005634">
    <property type="term" value="C:nucleus"/>
    <property type="evidence" value="ECO:0007669"/>
    <property type="project" value="InterPro"/>
</dbReference>
<accession>A0A8C3SJR7</accession>
<dbReference type="AlphaFoldDB" id="A0A8C3SJR7"/>
<dbReference type="Ensembl" id="ENSCSRT00000014181.1">
    <property type="protein sequence ID" value="ENSCSRP00000013626.1"/>
    <property type="gene ID" value="ENSCSRG00000010353.1"/>
</dbReference>
<protein>
    <submittedName>
        <fullName evidence="1">Uncharacterized protein</fullName>
    </submittedName>
</protein>
<dbReference type="Proteomes" id="UP000694403">
    <property type="component" value="Unplaced"/>
</dbReference>
<dbReference type="PANTHER" id="PTHR32344:SF1">
    <property type="entry name" value="U1-TYPE DOMAIN-CONTAINING PROTEIN"/>
    <property type="match status" value="1"/>
</dbReference>
<keyword evidence="2" id="KW-1185">Reference proteome</keyword>
<name>A0A8C3SJR7_CHESE</name>
<organism evidence="1 2">
    <name type="scientific">Chelydra serpentina</name>
    <name type="common">Snapping turtle</name>
    <name type="synonym">Testudo serpentina</name>
    <dbReference type="NCBI Taxonomy" id="8475"/>
    <lineage>
        <taxon>Eukaryota</taxon>
        <taxon>Metazoa</taxon>
        <taxon>Chordata</taxon>
        <taxon>Craniata</taxon>
        <taxon>Vertebrata</taxon>
        <taxon>Euteleostomi</taxon>
        <taxon>Archelosauria</taxon>
        <taxon>Testudinata</taxon>
        <taxon>Testudines</taxon>
        <taxon>Cryptodira</taxon>
        <taxon>Durocryptodira</taxon>
        <taxon>Americhelydia</taxon>
        <taxon>Chelydroidea</taxon>
        <taxon>Chelydridae</taxon>
        <taxon>Chelydra</taxon>
    </lineage>
</organism>